<sequence>MKKVLLTGIWLVCSIWVDAQDGFDLEAFAEHRFQIQEEDIGYEDLYESLLLYHTNPLNLNTATEEEIGSLYILSPAQLREFSAYRAKQDKLISIYELQAIPLFDIQTIKELLPFVSVNETVDTRPLLERIANEPNNYLLLRYTRQLQQSAGYKRTDGSGFLGDPNTLYGRFRVSHAQDFSLGFTFEKDAGEQLSLNPGRNQYGMDYYSGHVFLQNKGKLKALALGDFQLQFGQGLVFGAGFSAGKGANPIATIKRNTTGVKPYASVLESGFFRGGAATVSLGNLDITVFGSYLQQDANLLRDTTYSDFELFVNSVQATGLHRTPNELAAKNSTNEIALGTAAHLEISPRFSVGATSLYSLFSNPIQKRPTNYNQFEFVGKKNIIQSIYTNYNWQNFMFFGEAARSRSGGIGYVAGLLASLTPQLDLSWSLRNYDKNFHSFYGNAFGESSRNINEKGVYWGLAYKPSRKWQLALYFDKFRFPWLRYRTDAPSEGFEYLARLTYKPKKMISLYAQFRQENKERSISEGNLSVLTETIKRTYLINLDYALARSISFKTRIQASDFQLSGQKSHGLALVQDINLKIKDLKLSGRFAVFDTDDFENRQYMYERDVLYAFSIPAYQGVGSRSYLLAQYRFSSQLTIWARYAQFHFANLDEFGSGLSKVNGNLKSEIKLMARYKFN</sequence>
<dbReference type="EMBL" id="QREG01000014">
    <property type="protein sequence ID" value="RED96653.1"/>
    <property type="molecule type" value="Genomic_DNA"/>
</dbReference>
<comment type="caution">
    <text evidence="1">The sequence shown here is derived from an EMBL/GenBank/DDBJ whole genome shotgun (WGS) entry which is preliminary data.</text>
</comment>
<organism evidence="1 2">
    <name type="scientific">Marinoscillum furvescens DSM 4134</name>
    <dbReference type="NCBI Taxonomy" id="1122208"/>
    <lineage>
        <taxon>Bacteria</taxon>
        <taxon>Pseudomonadati</taxon>
        <taxon>Bacteroidota</taxon>
        <taxon>Cytophagia</taxon>
        <taxon>Cytophagales</taxon>
        <taxon>Reichenbachiellaceae</taxon>
        <taxon>Marinoscillum</taxon>
    </lineage>
</organism>
<dbReference type="SUPFAM" id="SSF47781">
    <property type="entry name" value="RuvA domain 2-like"/>
    <property type="match status" value="1"/>
</dbReference>
<gene>
    <name evidence="1" type="ORF">C7460_114111</name>
</gene>
<keyword evidence="2" id="KW-1185">Reference proteome</keyword>
<protein>
    <submittedName>
        <fullName evidence="1">Helix-hairpin-helix protein</fullName>
    </submittedName>
</protein>
<dbReference type="Proteomes" id="UP000256779">
    <property type="component" value="Unassembled WGS sequence"/>
</dbReference>
<proteinExistence type="predicted"/>
<evidence type="ECO:0000313" key="1">
    <source>
        <dbReference type="EMBL" id="RED96653.1"/>
    </source>
</evidence>
<dbReference type="AlphaFoldDB" id="A0A3D9L0V1"/>
<dbReference type="OrthoDB" id="9766750at2"/>
<name>A0A3D9L0V1_MARFU</name>
<dbReference type="RefSeq" id="WP_115868936.1">
    <property type="nucleotide sequence ID" value="NZ_QREG01000014.1"/>
</dbReference>
<evidence type="ECO:0000313" key="2">
    <source>
        <dbReference type="Proteomes" id="UP000256779"/>
    </source>
</evidence>
<accession>A0A3D9L0V1</accession>
<dbReference type="InterPro" id="IPR010994">
    <property type="entry name" value="RuvA_2-like"/>
</dbReference>
<reference evidence="1 2" key="1">
    <citation type="submission" date="2018-07" db="EMBL/GenBank/DDBJ databases">
        <title>Genomic Encyclopedia of Type Strains, Phase IV (KMG-IV): sequencing the most valuable type-strain genomes for metagenomic binning, comparative biology and taxonomic classification.</title>
        <authorList>
            <person name="Goeker M."/>
        </authorList>
    </citation>
    <scope>NUCLEOTIDE SEQUENCE [LARGE SCALE GENOMIC DNA]</scope>
    <source>
        <strain evidence="1 2">DSM 4134</strain>
    </source>
</reference>